<gene>
    <name evidence="2" type="ORF">UFOVP1247_221</name>
    <name evidence="1" type="ORF">UFOVP970_261</name>
</gene>
<dbReference type="EMBL" id="LR797195">
    <property type="protein sequence ID" value="CAB4193850.1"/>
    <property type="molecule type" value="Genomic_DNA"/>
</dbReference>
<name>A0A6J5PY25_9CAUD</name>
<evidence type="ECO:0000313" key="2">
    <source>
        <dbReference type="EMBL" id="CAB4193850.1"/>
    </source>
</evidence>
<accession>A0A6J5PY25</accession>
<reference evidence="1" key="1">
    <citation type="submission" date="2020-05" db="EMBL/GenBank/DDBJ databases">
        <authorList>
            <person name="Chiriac C."/>
            <person name="Salcher M."/>
            <person name="Ghai R."/>
            <person name="Kavagutti S V."/>
        </authorList>
    </citation>
    <scope>NUCLEOTIDE SEQUENCE</scope>
</reference>
<proteinExistence type="predicted"/>
<protein>
    <submittedName>
        <fullName evidence="1">Uncharacterized protein</fullName>
    </submittedName>
</protein>
<organism evidence="1">
    <name type="scientific">uncultured Caudovirales phage</name>
    <dbReference type="NCBI Taxonomy" id="2100421"/>
    <lineage>
        <taxon>Viruses</taxon>
        <taxon>Duplodnaviria</taxon>
        <taxon>Heunggongvirae</taxon>
        <taxon>Uroviricota</taxon>
        <taxon>Caudoviricetes</taxon>
        <taxon>Peduoviridae</taxon>
        <taxon>Maltschvirus</taxon>
        <taxon>Maltschvirus maltsch</taxon>
    </lineage>
</organism>
<dbReference type="Pfam" id="PF19174">
    <property type="entry name" value="DUF5856"/>
    <property type="match status" value="1"/>
</dbReference>
<evidence type="ECO:0000313" key="1">
    <source>
        <dbReference type="EMBL" id="CAB4175567.1"/>
    </source>
</evidence>
<sequence length="122" mass="13967">MTSMMSTFLGIQNQFKVFHWQTQSYSKHLAYGGIYDTLSDLSDTFMETYMGKYGRVALEGETDTILLGNIGEVNIEDFLETICEFLLSFNHSLDSNKDSDLLNIRDEMLAAINKLKYLLTLK</sequence>
<dbReference type="EMBL" id="LR796916">
    <property type="protein sequence ID" value="CAB4175567.1"/>
    <property type="molecule type" value="Genomic_DNA"/>
</dbReference>
<dbReference type="InterPro" id="IPR043876">
    <property type="entry name" value="DUF5856"/>
</dbReference>